<keyword evidence="2" id="KW-1185">Reference proteome</keyword>
<dbReference type="Proteomes" id="UP000554482">
    <property type="component" value="Unassembled WGS sequence"/>
</dbReference>
<reference evidence="1 2" key="1">
    <citation type="submission" date="2020-06" db="EMBL/GenBank/DDBJ databases">
        <title>Transcriptomic and genomic resources for Thalictrum thalictroides and T. hernandezii: Facilitating candidate gene discovery in an emerging model plant lineage.</title>
        <authorList>
            <person name="Arias T."/>
            <person name="Riano-Pachon D.M."/>
            <person name="Di Stilio V.S."/>
        </authorList>
    </citation>
    <scope>NUCLEOTIDE SEQUENCE [LARGE SCALE GENOMIC DNA]</scope>
    <source>
        <strain evidence="2">cv. WT478/WT964</strain>
        <tissue evidence="1">Leaves</tissue>
    </source>
</reference>
<evidence type="ECO:0000313" key="2">
    <source>
        <dbReference type="Proteomes" id="UP000554482"/>
    </source>
</evidence>
<sequence>RHIWQVQITEKYAWLFDSSTTTTNAAAFRTGGATVKSRQQLQQQQGKDAGWVEHLIRLQDCSKETCSMA</sequence>
<dbReference type="EMBL" id="JABWDY010013857">
    <property type="protein sequence ID" value="KAF5198022.1"/>
    <property type="molecule type" value="Genomic_DNA"/>
</dbReference>
<name>A0A7J6WPG4_THATH</name>
<feature type="non-terminal residue" evidence="1">
    <location>
        <position position="1"/>
    </location>
</feature>
<dbReference type="AlphaFoldDB" id="A0A7J6WPG4"/>
<organism evidence="1 2">
    <name type="scientific">Thalictrum thalictroides</name>
    <name type="common">Rue-anemone</name>
    <name type="synonym">Anemone thalictroides</name>
    <dbReference type="NCBI Taxonomy" id="46969"/>
    <lineage>
        <taxon>Eukaryota</taxon>
        <taxon>Viridiplantae</taxon>
        <taxon>Streptophyta</taxon>
        <taxon>Embryophyta</taxon>
        <taxon>Tracheophyta</taxon>
        <taxon>Spermatophyta</taxon>
        <taxon>Magnoliopsida</taxon>
        <taxon>Ranunculales</taxon>
        <taxon>Ranunculaceae</taxon>
        <taxon>Thalictroideae</taxon>
        <taxon>Thalictrum</taxon>
    </lineage>
</organism>
<gene>
    <name evidence="1" type="ORF">FRX31_012390</name>
</gene>
<evidence type="ECO:0000313" key="1">
    <source>
        <dbReference type="EMBL" id="KAF5198022.1"/>
    </source>
</evidence>
<protein>
    <submittedName>
        <fullName evidence="1">Uncharacterized protein</fullName>
    </submittedName>
</protein>
<comment type="caution">
    <text evidence="1">The sequence shown here is derived from an EMBL/GenBank/DDBJ whole genome shotgun (WGS) entry which is preliminary data.</text>
</comment>
<accession>A0A7J6WPG4</accession>
<proteinExistence type="predicted"/>